<reference evidence="6 7" key="1">
    <citation type="submission" date="2020-05" db="EMBL/GenBank/DDBJ databases">
        <title>Identification and distribution of gene clusters putatively required for synthesis of sphingolipid metabolism inhibitors in phylogenetically diverse species of the filamentous fungus Fusarium.</title>
        <authorList>
            <person name="Kim H.-S."/>
            <person name="Busman M."/>
            <person name="Brown D.W."/>
            <person name="Divon H."/>
            <person name="Uhlig S."/>
            <person name="Proctor R.H."/>
        </authorList>
    </citation>
    <scope>NUCLEOTIDE SEQUENCE [LARGE SCALE GENOMIC DNA]</scope>
    <source>
        <strain evidence="6 7">NRRL 66333</strain>
    </source>
</reference>
<dbReference type="InterPro" id="IPR027417">
    <property type="entry name" value="P-loop_NTPase"/>
</dbReference>
<feature type="domain" description="GPI inositol-deacylase winged helix" evidence="4">
    <location>
        <begin position="404"/>
        <end position="478"/>
    </location>
</feature>
<evidence type="ECO:0000256" key="3">
    <source>
        <dbReference type="PROSITE-ProRule" id="PRU00023"/>
    </source>
</evidence>
<dbReference type="InterPro" id="IPR056884">
    <property type="entry name" value="NPHP3-like_N"/>
</dbReference>
<keyword evidence="7" id="KW-1185">Reference proteome</keyword>
<keyword evidence="1" id="KW-0677">Repeat</keyword>
<protein>
    <submittedName>
        <fullName evidence="6">Ankyrin repeat-containing protein</fullName>
    </submittedName>
</protein>
<dbReference type="PROSITE" id="PS50297">
    <property type="entry name" value="ANK_REP_REGION"/>
    <property type="match status" value="4"/>
</dbReference>
<feature type="repeat" description="ANK" evidence="3">
    <location>
        <begin position="808"/>
        <end position="842"/>
    </location>
</feature>
<dbReference type="Pfam" id="PF12796">
    <property type="entry name" value="Ank_2"/>
    <property type="match status" value="3"/>
</dbReference>
<gene>
    <name evidence="6" type="ORF">FSUBG_9938</name>
</gene>
<evidence type="ECO:0000313" key="6">
    <source>
        <dbReference type="EMBL" id="KAF5593157.1"/>
    </source>
</evidence>
<evidence type="ECO:0000259" key="4">
    <source>
        <dbReference type="Pfam" id="PF22939"/>
    </source>
</evidence>
<evidence type="ECO:0000259" key="5">
    <source>
        <dbReference type="Pfam" id="PF24883"/>
    </source>
</evidence>
<dbReference type="SUPFAM" id="SSF48403">
    <property type="entry name" value="Ankyrin repeat"/>
    <property type="match status" value="2"/>
</dbReference>
<sequence>MMRYQKNIDILSSEWELDIKQRRTLQKVTDDSTCLLNSLLAKLDKFRVIGSSSTGMVQHAKKAWTRLNWSNGDVQEFRTQLSLNLELLGAAWRQIYSQRFSKFELKNDHITERVDQQHLHEILDWFGPSDNGSRQSSLLDQHEEGTCEWFLTSAKFQDWIKSQDGLLFCPGLPGAGKTFLVSIVIRHLQSLFSNDGNTGIAYHYCDFRHQDSETINLILSGILKQLAQCHESLPEAMRTLHTTHKKRDTRPSLKEIKIIDGLDECLVWRELMTELRSLQGVNILATSRVIPEISNDKGLEGSTVLEVHARETDIRKYLAKTLPKLGRFVVNNEQLQEDVYKAIPGASGGMFLLARLHLDSLQGLMSVKRLKDALSTLPTGASAYDKAYQCALERIESQHEHRVAVAKDVLAWLTFVKRPLTIEELRTAVIIQEADLDIDEDSLMDIEDMVSVCAGLVAVDEQNGKVNLIHYTTKEYLRRTWPIWANTHLKFLNADMAIATTCLTYLLFPVFDVDFSEMDRLSQSKEIGTQVFPLLEYSLSHGALHARVASANCPSIDRLRSSDSKVSGNWLLLNAKYGEGQGEGTAEWLIEQGVTASVRDSEGRTAFHYAVLNGWADSVECLLKGGAVMDFDVKNMTPFHYAVSTGNEAIVKVFLGAKVPVDLPVTRQLHTSPCQENKAIYVTKNNEKIVLGNSCSEQGLTPLHLAAITGSQNMTKFLLDHGANPNFPSHSGETPLHLAMKEDLYGPRWMDFWNDPDNRVECILGWIDPEEDEDNYYSTKAWIRKERSAIIELLLDNPKTDINAQDIFGMSPLHIAAGRKDLTAMVFQMLIDRGADISLCTTESRTPLHVAIMSKNVIAVSYLLKIGADPRAEDANGLNTLHYAAQARHLQILQNLLATIPDIQMEAFLNRQDKKGKNALHHLLRKHGVEIPVTRYLLERCNGINDLDSAGMSPVALYISANVLFSRQDDKYLLDLLFSYGADPSFKTTEGLGLVHLVGTSRRCSVGVLQTLAKWGIDLRSLDTQGRTVLHHSSITGTLVEDVLHFLYRDIELAVGCRDVHGKTALDYALEEKQKEHSPDLFDPSRWIRAEKLLRGVKVQV</sequence>
<proteinExistence type="predicted"/>
<evidence type="ECO:0000256" key="2">
    <source>
        <dbReference type="ARBA" id="ARBA00023043"/>
    </source>
</evidence>
<feature type="repeat" description="ANK" evidence="3">
    <location>
        <begin position="843"/>
        <end position="875"/>
    </location>
</feature>
<keyword evidence="2 3" id="KW-0040">ANK repeat</keyword>
<evidence type="ECO:0000256" key="1">
    <source>
        <dbReference type="ARBA" id="ARBA00022737"/>
    </source>
</evidence>
<comment type="caution">
    <text evidence="6">The sequence shown here is derived from an EMBL/GenBank/DDBJ whole genome shotgun (WGS) entry which is preliminary data.</text>
</comment>
<name>A0A8H5PAJ2_GIBSU</name>
<dbReference type="PANTHER" id="PTHR24123:SF33">
    <property type="entry name" value="PROTEIN HOS4"/>
    <property type="match status" value="1"/>
</dbReference>
<dbReference type="PROSITE" id="PS50088">
    <property type="entry name" value="ANK_REPEAT"/>
    <property type="match status" value="4"/>
</dbReference>
<dbReference type="InterPro" id="IPR054471">
    <property type="entry name" value="GPIID_WHD"/>
</dbReference>
<dbReference type="Gene3D" id="1.25.40.20">
    <property type="entry name" value="Ankyrin repeat-containing domain"/>
    <property type="match status" value="4"/>
</dbReference>
<feature type="repeat" description="ANK" evidence="3">
    <location>
        <begin position="602"/>
        <end position="634"/>
    </location>
</feature>
<dbReference type="Pfam" id="PF22939">
    <property type="entry name" value="WHD_GPIID"/>
    <property type="match status" value="1"/>
</dbReference>
<dbReference type="OrthoDB" id="448455at2759"/>
<dbReference type="InterPro" id="IPR002110">
    <property type="entry name" value="Ankyrin_rpt"/>
</dbReference>
<feature type="repeat" description="ANK" evidence="3">
    <location>
        <begin position="698"/>
        <end position="730"/>
    </location>
</feature>
<dbReference type="InterPro" id="IPR051165">
    <property type="entry name" value="Multifunctional_ANK_Repeat"/>
</dbReference>
<organism evidence="6 7">
    <name type="scientific">Gibberella subglutinans</name>
    <name type="common">Fusarium subglutinans</name>
    <dbReference type="NCBI Taxonomy" id="42677"/>
    <lineage>
        <taxon>Eukaryota</taxon>
        <taxon>Fungi</taxon>
        <taxon>Dikarya</taxon>
        <taxon>Ascomycota</taxon>
        <taxon>Pezizomycotina</taxon>
        <taxon>Sordariomycetes</taxon>
        <taxon>Hypocreomycetidae</taxon>
        <taxon>Hypocreales</taxon>
        <taxon>Nectriaceae</taxon>
        <taxon>Fusarium</taxon>
        <taxon>Fusarium fujikuroi species complex</taxon>
    </lineage>
</organism>
<dbReference type="Gene3D" id="3.40.50.300">
    <property type="entry name" value="P-loop containing nucleotide triphosphate hydrolases"/>
    <property type="match status" value="1"/>
</dbReference>
<dbReference type="InterPro" id="IPR036770">
    <property type="entry name" value="Ankyrin_rpt-contain_sf"/>
</dbReference>
<dbReference type="SMART" id="SM00248">
    <property type="entry name" value="ANK"/>
    <property type="match status" value="9"/>
</dbReference>
<dbReference type="EMBL" id="JAAOAV010000163">
    <property type="protein sequence ID" value="KAF5593157.1"/>
    <property type="molecule type" value="Genomic_DNA"/>
</dbReference>
<dbReference type="RefSeq" id="XP_036534599.1">
    <property type="nucleotide sequence ID" value="XM_036688503.1"/>
</dbReference>
<dbReference type="Proteomes" id="UP000547976">
    <property type="component" value="Unassembled WGS sequence"/>
</dbReference>
<feature type="domain" description="Nephrocystin 3-like N-terminal" evidence="5">
    <location>
        <begin position="145"/>
        <end position="288"/>
    </location>
</feature>
<evidence type="ECO:0000313" key="7">
    <source>
        <dbReference type="Proteomes" id="UP000547976"/>
    </source>
</evidence>
<dbReference type="Pfam" id="PF24883">
    <property type="entry name" value="NPHP3_N"/>
    <property type="match status" value="1"/>
</dbReference>
<dbReference type="PANTHER" id="PTHR24123">
    <property type="entry name" value="ANKYRIN REPEAT-CONTAINING"/>
    <property type="match status" value="1"/>
</dbReference>
<accession>A0A8H5PAJ2</accession>
<dbReference type="SUPFAM" id="SSF52540">
    <property type="entry name" value="P-loop containing nucleoside triphosphate hydrolases"/>
    <property type="match status" value="1"/>
</dbReference>
<dbReference type="AlphaFoldDB" id="A0A8H5PAJ2"/>
<dbReference type="GeneID" id="59323221"/>